<gene>
    <name evidence="18" type="ORF">HK105_203750</name>
</gene>
<keyword evidence="19" id="KW-1185">Reference proteome</keyword>
<evidence type="ECO:0000256" key="15">
    <source>
        <dbReference type="ARBA" id="ARBA00025766"/>
    </source>
</evidence>
<keyword evidence="5" id="KW-0132">Cell division</keyword>
<evidence type="ECO:0000313" key="19">
    <source>
        <dbReference type="Proteomes" id="UP001527925"/>
    </source>
</evidence>
<keyword evidence="14" id="KW-0131">Cell cycle</keyword>
<keyword evidence="6" id="KW-0053">Apoptosis</keyword>
<dbReference type="PANTHER" id="PTHR15189:SF7">
    <property type="entry name" value="BRISC AND BRCA1-A COMPLEX MEMBER 2"/>
    <property type="match status" value="1"/>
</dbReference>
<name>A0ABR4NAU0_9FUNG</name>
<keyword evidence="11" id="KW-0156">Chromatin regulator</keyword>
<evidence type="ECO:0000256" key="6">
    <source>
        <dbReference type="ARBA" id="ARBA00022703"/>
    </source>
</evidence>
<dbReference type="InterPro" id="IPR010358">
    <property type="entry name" value="BRE"/>
</dbReference>
<evidence type="ECO:0000256" key="12">
    <source>
        <dbReference type="ARBA" id="ARBA00023204"/>
    </source>
</evidence>
<proteinExistence type="inferred from homology"/>
<evidence type="ECO:0000256" key="7">
    <source>
        <dbReference type="ARBA" id="ARBA00022737"/>
    </source>
</evidence>
<evidence type="ECO:0000256" key="1">
    <source>
        <dbReference type="ARBA" id="ARBA00004123"/>
    </source>
</evidence>
<evidence type="ECO:0000256" key="9">
    <source>
        <dbReference type="ARBA" id="ARBA00022776"/>
    </source>
</evidence>
<evidence type="ECO:0000256" key="10">
    <source>
        <dbReference type="ARBA" id="ARBA00022786"/>
    </source>
</evidence>
<evidence type="ECO:0000256" key="16">
    <source>
        <dbReference type="ARBA" id="ARBA00032491"/>
    </source>
</evidence>
<dbReference type="Proteomes" id="UP001527925">
    <property type="component" value="Unassembled WGS sequence"/>
</dbReference>
<evidence type="ECO:0000256" key="4">
    <source>
        <dbReference type="ARBA" id="ARBA00022490"/>
    </source>
</evidence>
<keyword evidence="12" id="KW-0234">DNA repair</keyword>
<keyword evidence="13" id="KW-0539">Nucleus</keyword>
<organism evidence="18 19">
    <name type="scientific">Polyrhizophydium stewartii</name>
    <dbReference type="NCBI Taxonomy" id="2732419"/>
    <lineage>
        <taxon>Eukaryota</taxon>
        <taxon>Fungi</taxon>
        <taxon>Fungi incertae sedis</taxon>
        <taxon>Chytridiomycota</taxon>
        <taxon>Chytridiomycota incertae sedis</taxon>
        <taxon>Chytridiomycetes</taxon>
        <taxon>Rhizophydiales</taxon>
        <taxon>Rhizophydiales incertae sedis</taxon>
        <taxon>Polyrhizophydium</taxon>
    </lineage>
</organism>
<evidence type="ECO:0000256" key="11">
    <source>
        <dbReference type="ARBA" id="ARBA00022853"/>
    </source>
</evidence>
<sequence>MHPIIWAQVKRVRDATDLFECSGFRSSGWDAGADAPAAQASRLTVAVRVCGRTAFNCIVAFDAADVTFPPDLIVQGAGGFCPDLGSIKPLVEWRAQDDRSLLQALVAVRLMFIADQRRRMAECPVERIVFDVSCLSHVYDLELLVEMGDDDHKLVCHFYLPLAYEEFFSDTDDQEPAGKAILHVALTANAITNKIEATSRELLTPPRLLPDSTIRLPALGLDTLILDYVEQVQDVLARSRNARFNSLASREMLVKCFLTEFQQFIVEYDSVDFTYLSLFISIVSPVPNKSTPNVTAAALVNITIPKSFPDAPPAIMLVSPVVFKSPDSHVPESREWRVAFTRNTIIEDYVEFVKNNIVAQIAQFHGTVTPKLK</sequence>
<evidence type="ECO:0000256" key="13">
    <source>
        <dbReference type="ARBA" id="ARBA00023242"/>
    </source>
</evidence>
<reference evidence="18 19" key="1">
    <citation type="submission" date="2023-09" db="EMBL/GenBank/DDBJ databases">
        <title>Pangenome analysis of Batrachochytrium dendrobatidis and related Chytrids.</title>
        <authorList>
            <person name="Yacoub M.N."/>
            <person name="Stajich J.E."/>
            <person name="James T.Y."/>
        </authorList>
    </citation>
    <scope>NUCLEOTIDE SEQUENCE [LARGE SCALE GENOMIC DNA]</scope>
    <source>
        <strain evidence="18 19">JEL0888</strain>
    </source>
</reference>
<keyword evidence="7" id="KW-0677">Repeat</keyword>
<evidence type="ECO:0000256" key="8">
    <source>
        <dbReference type="ARBA" id="ARBA00022763"/>
    </source>
</evidence>
<dbReference type="Pfam" id="PF06113">
    <property type="entry name" value="BRE"/>
    <property type="match status" value="1"/>
</dbReference>
<comment type="caution">
    <text evidence="18">The sequence shown here is derived from an EMBL/GenBank/DDBJ whole genome shotgun (WGS) entry which is preliminary data.</text>
</comment>
<evidence type="ECO:0000256" key="5">
    <source>
        <dbReference type="ARBA" id="ARBA00022618"/>
    </source>
</evidence>
<keyword evidence="8" id="KW-0227">DNA damage</keyword>
<keyword evidence="4" id="KW-0963">Cytoplasm</keyword>
<evidence type="ECO:0000256" key="2">
    <source>
        <dbReference type="ARBA" id="ARBA00004496"/>
    </source>
</evidence>
<evidence type="ECO:0000256" key="17">
    <source>
        <dbReference type="ARBA" id="ARBA00032630"/>
    </source>
</evidence>
<keyword evidence="10" id="KW-0833">Ubl conjugation pathway</keyword>
<comment type="similarity">
    <text evidence="15">Belongs to the BABAM2 family.</text>
</comment>
<evidence type="ECO:0000313" key="18">
    <source>
        <dbReference type="EMBL" id="KAL2916638.1"/>
    </source>
</evidence>
<dbReference type="EMBL" id="JADGIZ020000015">
    <property type="protein sequence ID" value="KAL2916638.1"/>
    <property type="molecule type" value="Genomic_DNA"/>
</dbReference>
<accession>A0ABR4NAU0</accession>
<evidence type="ECO:0000256" key="14">
    <source>
        <dbReference type="ARBA" id="ARBA00023306"/>
    </source>
</evidence>
<comment type="subcellular location">
    <subcellularLocation>
        <location evidence="2">Cytoplasm</location>
    </subcellularLocation>
    <subcellularLocation>
        <location evidence="1">Nucleus</location>
    </subcellularLocation>
</comment>
<dbReference type="PANTHER" id="PTHR15189">
    <property type="entry name" value="BRISC AND BRCA1-A COMPLEX MEMBER 2"/>
    <property type="match status" value="1"/>
</dbReference>
<protein>
    <recommendedName>
        <fullName evidence="3">BRISC and BRCA1-A complex member 2</fullName>
    </recommendedName>
    <alternativeName>
        <fullName evidence="16">BRCA1-A complex subunit BRE</fullName>
    </alternativeName>
    <alternativeName>
        <fullName evidence="17">BRCA1/BRCA2-containing complex subunit 45</fullName>
    </alternativeName>
</protein>
<keyword evidence="9" id="KW-0498">Mitosis</keyword>
<evidence type="ECO:0000256" key="3">
    <source>
        <dbReference type="ARBA" id="ARBA00019438"/>
    </source>
</evidence>